<accession>A0A1Y0EJ06</accession>
<keyword evidence="6" id="KW-0695">RNA-directed DNA polymerase</keyword>
<evidence type="ECO:0000313" key="14">
    <source>
        <dbReference type="Proteomes" id="UP000196138"/>
    </source>
</evidence>
<evidence type="ECO:0000256" key="8">
    <source>
        <dbReference type="ARBA" id="ARBA00048173"/>
    </source>
</evidence>
<keyword evidence="11" id="KW-0812">Transmembrane</keyword>
<dbReference type="AlphaFoldDB" id="A0A1Y0EJ06"/>
<dbReference type="RefSeq" id="WP_087275750.1">
    <property type="nucleotide sequence ID" value="NZ_CP021455.1"/>
</dbReference>
<evidence type="ECO:0000256" key="2">
    <source>
        <dbReference type="ARBA" id="ARBA00022679"/>
    </source>
</evidence>
<feature type="region of interest" description="Disordered" evidence="10">
    <location>
        <begin position="546"/>
        <end position="641"/>
    </location>
</feature>
<evidence type="ECO:0000256" key="11">
    <source>
        <dbReference type="SAM" id="Phobius"/>
    </source>
</evidence>
<dbReference type="PANTHER" id="PTHR34047">
    <property type="entry name" value="NUCLEAR INTRON MATURASE 1, MITOCHONDRIAL-RELATED"/>
    <property type="match status" value="1"/>
</dbReference>
<comment type="similarity">
    <text evidence="7">Belongs to the bacterial reverse transcriptase family.</text>
</comment>
<dbReference type="Proteomes" id="UP000196138">
    <property type="component" value="Chromosome"/>
</dbReference>
<proteinExistence type="inferred from homology"/>
<dbReference type="PROSITE" id="PS50878">
    <property type="entry name" value="RT_POL"/>
    <property type="match status" value="1"/>
</dbReference>
<evidence type="ECO:0000256" key="10">
    <source>
        <dbReference type="SAM" id="MobiDB-lite"/>
    </source>
</evidence>
<feature type="compositionally biased region" description="Basic and acidic residues" evidence="10">
    <location>
        <begin position="575"/>
        <end position="584"/>
    </location>
</feature>
<dbReference type="InterPro" id="IPR000477">
    <property type="entry name" value="RT_dom"/>
</dbReference>
<evidence type="ECO:0000256" key="1">
    <source>
        <dbReference type="ARBA" id="ARBA00012493"/>
    </source>
</evidence>
<dbReference type="KEGG" id="cser:CCO03_00390"/>
<evidence type="ECO:0000313" key="13">
    <source>
        <dbReference type="EMBL" id="ARU03349.1"/>
    </source>
</evidence>
<evidence type="ECO:0000256" key="7">
    <source>
        <dbReference type="ARBA" id="ARBA00034120"/>
    </source>
</evidence>
<keyword evidence="11" id="KW-0472">Membrane</keyword>
<keyword evidence="14" id="KW-1185">Reference proteome</keyword>
<evidence type="ECO:0000256" key="4">
    <source>
        <dbReference type="ARBA" id="ARBA00022723"/>
    </source>
</evidence>
<dbReference type="GO" id="GO:0003964">
    <property type="term" value="F:RNA-directed DNA polymerase activity"/>
    <property type="evidence" value="ECO:0007669"/>
    <property type="project" value="UniProtKB-KW"/>
</dbReference>
<dbReference type="Pfam" id="PF00078">
    <property type="entry name" value="RVT_1"/>
    <property type="match status" value="1"/>
</dbReference>
<keyword evidence="9" id="KW-0175">Coiled coil</keyword>
<dbReference type="PRINTS" id="PR00866">
    <property type="entry name" value="RNADNAPOLMS"/>
</dbReference>
<evidence type="ECO:0000256" key="5">
    <source>
        <dbReference type="ARBA" id="ARBA00022842"/>
    </source>
</evidence>
<name>A0A1Y0EJ06_9BURK</name>
<dbReference type="EC" id="2.7.7.49" evidence="1"/>
<dbReference type="InterPro" id="IPR000123">
    <property type="entry name" value="Reverse_transcriptase_msDNA"/>
</dbReference>
<protein>
    <recommendedName>
        <fullName evidence="1">RNA-directed DNA polymerase</fullName>
        <ecNumber evidence="1">2.7.7.49</ecNumber>
    </recommendedName>
</protein>
<dbReference type="GO" id="GO:0003723">
    <property type="term" value="F:RNA binding"/>
    <property type="evidence" value="ECO:0007669"/>
    <property type="project" value="InterPro"/>
</dbReference>
<evidence type="ECO:0000259" key="12">
    <source>
        <dbReference type="PROSITE" id="PS50878"/>
    </source>
</evidence>
<organism evidence="13 14">
    <name type="scientific">Comamonas serinivorans</name>
    <dbReference type="NCBI Taxonomy" id="1082851"/>
    <lineage>
        <taxon>Bacteria</taxon>
        <taxon>Pseudomonadati</taxon>
        <taxon>Pseudomonadota</taxon>
        <taxon>Betaproteobacteria</taxon>
        <taxon>Burkholderiales</taxon>
        <taxon>Comamonadaceae</taxon>
        <taxon>Comamonas</taxon>
    </lineage>
</organism>
<evidence type="ECO:0000256" key="3">
    <source>
        <dbReference type="ARBA" id="ARBA00022695"/>
    </source>
</evidence>
<gene>
    <name evidence="13" type="ORF">CCO03_00390</name>
</gene>
<comment type="catalytic activity">
    <reaction evidence="8">
        <text>DNA(n) + a 2'-deoxyribonucleoside 5'-triphosphate = DNA(n+1) + diphosphate</text>
        <dbReference type="Rhea" id="RHEA:22508"/>
        <dbReference type="Rhea" id="RHEA-COMP:17339"/>
        <dbReference type="Rhea" id="RHEA-COMP:17340"/>
        <dbReference type="ChEBI" id="CHEBI:33019"/>
        <dbReference type="ChEBI" id="CHEBI:61560"/>
        <dbReference type="ChEBI" id="CHEBI:173112"/>
        <dbReference type="EC" id="2.7.7.49"/>
    </reaction>
</comment>
<keyword evidence="3" id="KW-0548">Nucleotidyltransferase</keyword>
<keyword evidence="11" id="KW-1133">Transmembrane helix</keyword>
<dbReference type="InterPro" id="IPR051083">
    <property type="entry name" value="GrpII_Intron_Splice-Mob/Def"/>
</dbReference>
<dbReference type="PANTHER" id="PTHR34047:SF7">
    <property type="entry name" value="RNA-DIRECTED DNA POLYMERASE"/>
    <property type="match status" value="1"/>
</dbReference>
<sequence>MSAPQPTRAELLERIRASSKDAVVLAEMQRLGFWPQGEGEPRLAAELIEREAELSQQLNALRQEAAQYADPEQALRRMRRERMAAARAQREATRRQRHEARHERALAWHAERDRHIGWLGEGVSAALQPVARLPADPAPRSAQPSADQADPSANAEHAAEPAGQARAATADRGGAARASTPRTDRLARHDLPLLTDAPALADAMGIGVRELRFLATHREVSRSTHYQRFTVPKKTGGERLISAPMPRLKRAQYWVLDNILAKVPVHAAAHGFLPGHGIVGNARPHADQDVVINLDLQDFFPSVGLPRVKGVFQHLGYGEAVATVLALLCTEARADTLRIDGETVHIAGRARDRVLPQGAPSSPQLTNILCRRLDRRLAALAATLGFAYTRYADDLSFSASGEAADRVGELLRRARWIVRDEGFTPHPTKQAVMRRGRQQTVTGLVVNGAAPSVSRRQRRRLRAALHRAHTQGLAQAHWQQQPVTRAQLIGWAQFVHQVQPAQAGALLSQAQALLPAAHEASAATVNALAQAASARPAGGGRLSFRAAAAQGQTPPLASGRWWQIAPRPTPVRVLTDQERREQRQARRAAQAAAAEPATTAAGVGPAGARPGQGGRRLSDPRTEDAGRAGVPAPDGHAPQSRTRRRLGTYVLQLMAAWGLGNVVFHDRLFTQVALVMLVFLYLMRRQSWALWGGTMLLAALVAWSLRFLG</sequence>
<feature type="compositionally biased region" description="Low complexity" evidence="10">
    <location>
        <begin position="587"/>
        <end position="609"/>
    </location>
</feature>
<keyword evidence="5" id="KW-0460">Magnesium</keyword>
<keyword evidence="4" id="KW-0479">Metal-binding</keyword>
<keyword evidence="2" id="KW-0808">Transferase</keyword>
<feature type="compositionally biased region" description="Basic and acidic residues" evidence="10">
    <location>
        <begin position="616"/>
        <end position="626"/>
    </location>
</feature>
<evidence type="ECO:0000256" key="6">
    <source>
        <dbReference type="ARBA" id="ARBA00022918"/>
    </source>
</evidence>
<reference evidence="13 14" key="1">
    <citation type="submission" date="2017-05" db="EMBL/GenBank/DDBJ databases">
        <authorList>
            <person name="Song R."/>
            <person name="Chenine A.L."/>
            <person name="Ruprecht R.M."/>
        </authorList>
    </citation>
    <scope>NUCLEOTIDE SEQUENCE [LARGE SCALE GENOMIC DNA]</scope>
    <source>
        <strain evidence="13 14">DSM 26136</strain>
    </source>
</reference>
<dbReference type="EMBL" id="CP021455">
    <property type="protein sequence ID" value="ARU03349.1"/>
    <property type="molecule type" value="Genomic_DNA"/>
</dbReference>
<feature type="coiled-coil region" evidence="9">
    <location>
        <begin position="44"/>
        <end position="103"/>
    </location>
</feature>
<feature type="compositionally biased region" description="Low complexity" evidence="10">
    <location>
        <begin position="162"/>
        <end position="178"/>
    </location>
</feature>
<dbReference type="OrthoDB" id="7055795at2"/>
<feature type="domain" description="Reverse transcriptase" evidence="12">
    <location>
        <begin position="212"/>
        <end position="446"/>
    </location>
</feature>
<feature type="region of interest" description="Disordered" evidence="10">
    <location>
        <begin position="134"/>
        <end position="187"/>
    </location>
</feature>
<evidence type="ECO:0000256" key="9">
    <source>
        <dbReference type="SAM" id="Coils"/>
    </source>
</evidence>
<dbReference type="GO" id="GO:0046872">
    <property type="term" value="F:metal ion binding"/>
    <property type="evidence" value="ECO:0007669"/>
    <property type="project" value="UniProtKB-KW"/>
</dbReference>
<dbReference type="CDD" id="cd03487">
    <property type="entry name" value="RT_Bac_retron_II"/>
    <property type="match status" value="1"/>
</dbReference>
<feature type="transmembrane region" description="Helical" evidence="11">
    <location>
        <begin position="688"/>
        <end position="708"/>
    </location>
</feature>